<dbReference type="AlphaFoldDB" id="X0U865"/>
<feature type="transmembrane region" description="Helical" evidence="1">
    <location>
        <begin position="29"/>
        <end position="48"/>
    </location>
</feature>
<proteinExistence type="predicted"/>
<dbReference type="EMBL" id="BARS01013306">
    <property type="protein sequence ID" value="GAF95511.1"/>
    <property type="molecule type" value="Genomic_DNA"/>
</dbReference>
<evidence type="ECO:0008006" key="3">
    <source>
        <dbReference type="Google" id="ProtNLM"/>
    </source>
</evidence>
<protein>
    <recommendedName>
        <fullName evidence="3">TRAP C4-dicarboxylate transport system permease DctM subunit domain-containing protein</fullName>
    </recommendedName>
</protein>
<evidence type="ECO:0000256" key="1">
    <source>
        <dbReference type="SAM" id="Phobius"/>
    </source>
</evidence>
<feature type="transmembrane region" description="Helical" evidence="1">
    <location>
        <begin position="54"/>
        <end position="70"/>
    </location>
</feature>
<feature type="transmembrane region" description="Helical" evidence="1">
    <location>
        <begin position="82"/>
        <end position="106"/>
    </location>
</feature>
<organism evidence="2">
    <name type="scientific">marine sediment metagenome</name>
    <dbReference type="NCBI Taxonomy" id="412755"/>
    <lineage>
        <taxon>unclassified sequences</taxon>
        <taxon>metagenomes</taxon>
        <taxon>ecological metagenomes</taxon>
    </lineage>
</organism>
<accession>X0U865</accession>
<comment type="caution">
    <text evidence="2">The sequence shown here is derived from an EMBL/GenBank/DDBJ whole genome shotgun (WGS) entry which is preliminary data.</text>
</comment>
<sequence>MVEEIAEKEIHGEPEISEPFLEGFNIKTVIAALFIGFVMIPGSIYLGLLTGGGLGAAAVWVTVILLVEIAKRSFIELTKQEVYITHILAAKLVAAGTMAGAASLVVHGGAFG</sequence>
<keyword evidence="1" id="KW-0812">Transmembrane</keyword>
<keyword evidence="1" id="KW-0472">Membrane</keyword>
<evidence type="ECO:0000313" key="2">
    <source>
        <dbReference type="EMBL" id="GAF95511.1"/>
    </source>
</evidence>
<keyword evidence="1" id="KW-1133">Transmembrane helix</keyword>
<name>X0U865_9ZZZZ</name>
<feature type="non-terminal residue" evidence="2">
    <location>
        <position position="112"/>
    </location>
</feature>
<reference evidence="2" key="1">
    <citation type="journal article" date="2014" name="Front. Microbiol.">
        <title>High frequency of phylogenetically diverse reductive dehalogenase-homologous genes in deep subseafloor sedimentary metagenomes.</title>
        <authorList>
            <person name="Kawai M."/>
            <person name="Futagami T."/>
            <person name="Toyoda A."/>
            <person name="Takaki Y."/>
            <person name="Nishi S."/>
            <person name="Hori S."/>
            <person name="Arai W."/>
            <person name="Tsubouchi T."/>
            <person name="Morono Y."/>
            <person name="Uchiyama I."/>
            <person name="Ito T."/>
            <person name="Fujiyama A."/>
            <person name="Inagaki F."/>
            <person name="Takami H."/>
        </authorList>
    </citation>
    <scope>NUCLEOTIDE SEQUENCE</scope>
    <source>
        <strain evidence="2">Expedition CK06-06</strain>
    </source>
</reference>
<gene>
    <name evidence="2" type="ORF">S01H1_23192</name>
</gene>